<proteinExistence type="predicted"/>
<evidence type="ECO:0000313" key="3">
    <source>
        <dbReference type="EMBL" id="SCX83577.1"/>
    </source>
</evidence>
<gene>
    <name evidence="3" type="ORF">SAMN05661077_0618</name>
</gene>
<dbReference type="PANTHER" id="PTHR37299:SF1">
    <property type="entry name" value="STAGE 0 SPORULATION PROTEIN A HOMOLOG"/>
    <property type="match status" value="1"/>
</dbReference>
<protein>
    <submittedName>
        <fullName evidence="3">LytTr DNA-binding domain-containing protein</fullName>
    </submittedName>
</protein>
<dbReference type="EMBL" id="FMUN01000001">
    <property type="protein sequence ID" value="SCX83577.1"/>
    <property type="molecule type" value="Genomic_DNA"/>
</dbReference>
<feature type="domain" description="HTH LytTR-type" evidence="2">
    <location>
        <begin position="148"/>
        <end position="252"/>
    </location>
</feature>
<evidence type="ECO:0000256" key="1">
    <source>
        <dbReference type="ARBA" id="ARBA00023012"/>
    </source>
</evidence>
<dbReference type="SMART" id="SM00850">
    <property type="entry name" value="LytTR"/>
    <property type="match status" value="1"/>
</dbReference>
<organism evidence="3 4">
    <name type="scientific">Thiohalorhabdus denitrificans</name>
    <dbReference type="NCBI Taxonomy" id="381306"/>
    <lineage>
        <taxon>Bacteria</taxon>
        <taxon>Pseudomonadati</taxon>
        <taxon>Pseudomonadota</taxon>
        <taxon>Gammaproteobacteria</taxon>
        <taxon>Thiohalorhabdales</taxon>
        <taxon>Thiohalorhabdaceae</taxon>
        <taxon>Thiohalorhabdus</taxon>
    </lineage>
</organism>
<accession>A0A1G5B0B3</accession>
<dbReference type="InterPro" id="IPR007492">
    <property type="entry name" value="LytTR_DNA-bd_dom"/>
</dbReference>
<keyword evidence="3" id="KW-0238">DNA-binding</keyword>
<dbReference type="InterPro" id="IPR046947">
    <property type="entry name" value="LytR-like"/>
</dbReference>
<reference evidence="4" key="1">
    <citation type="submission" date="2016-10" db="EMBL/GenBank/DDBJ databases">
        <authorList>
            <person name="Varghese N."/>
        </authorList>
    </citation>
    <scope>NUCLEOTIDE SEQUENCE [LARGE SCALE GENOMIC DNA]</scope>
    <source>
        <strain evidence="4">HL 19</strain>
    </source>
</reference>
<dbReference type="GO" id="GO:0000156">
    <property type="term" value="F:phosphorelay response regulator activity"/>
    <property type="evidence" value="ECO:0007669"/>
    <property type="project" value="InterPro"/>
</dbReference>
<dbReference type="GO" id="GO:0003677">
    <property type="term" value="F:DNA binding"/>
    <property type="evidence" value="ECO:0007669"/>
    <property type="project" value="UniProtKB-KW"/>
</dbReference>
<keyword evidence="1" id="KW-0902">Two-component regulatory system</keyword>
<dbReference type="PROSITE" id="PS50930">
    <property type="entry name" value="HTH_LYTTR"/>
    <property type="match status" value="1"/>
</dbReference>
<dbReference type="OrthoDB" id="9781059at2"/>
<dbReference type="Gene3D" id="2.40.50.1020">
    <property type="entry name" value="LytTr DNA-binding domain"/>
    <property type="match status" value="1"/>
</dbReference>
<sequence>MSDSGWEDTPPGSALDEALGQEVARFLEQGGLLVALADAEGALQHLNPALHRRVAALDPPPEHLADLFCPWSRARIREESLPAVLEEGLWEGGVSMRQPDRDLVVRLTLVTRRAPTGDRLLALMVPHFGTTEAEAGTAEDGPDLSSRLAVPLYQETRFLDPAAIGYLEAHGPYTQIFLDSARLMTSTPLSSFPSALPDSFLRTHRSYIVNMDRVQALLRRENRLLLRLDTPDAPAIPVSRRREPRVRRVLDTAHRVTPPTR</sequence>
<dbReference type="Proteomes" id="UP000183104">
    <property type="component" value="Unassembled WGS sequence"/>
</dbReference>
<keyword evidence="4" id="KW-1185">Reference proteome</keyword>
<dbReference type="PANTHER" id="PTHR37299">
    <property type="entry name" value="TRANSCRIPTIONAL REGULATOR-RELATED"/>
    <property type="match status" value="1"/>
</dbReference>
<name>A0A1G5B0B3_9GAMM</name>
<dbReference type="RefSeq" id="WP_054966257.1">
    <property type="nucleotide sequence ID" value="NZ_FMUN01000001.1"/>
</dbReference>
<dbReference type="Pfam" id="PF04397">
    <property type="entry name" value="LytTR"/>
    <property type="match status" value="1"/>
</dbReference>
<evidence type="ECO:0000313" key="4">
    <source>
        <dbReference type="Proteomes" id="UP000183104"/>
    </source>
</evidence>
<dbReference type="AlphaFoldDB" id="A0A1G5B0B3"/>
<evidence type="ECO:0000259" key="2">
    <source>
        <dbReference type="PROSITE" id="PS50930"/>
    </source>
</evidence>